<feature type="domain" description="Peptidase C1A papain C-terminal" evidence="7">
    <location>
        <begin position="95"/>
        <end position="352"/>
    </location>
</feature>
<sequence length="357" mass="40077">MVKFAEGILCMCIAVALQPVKCTKARIVNSREVVDSINSNPKSTWKADTYGTDEFDLDDFSKTRLGLKFNFKVDDKFGVPESILNRIPRPDNDALPKSFTWTDSKNTKCPISHIRDQSNCGSCWAVSTAAAFGDRICIQSNGKYNLPISSQYIASCDTKNYGCNGGYMDLVHEFLKSGVITGGDFDSDVGCEPYAVAPCSYNLFGDKMPCAFDSAMTPKCRKKACTNDWYPSKRETEANTFYAKSYKSIKGDAYGTAEYNIRKDLYENGPLTLGFMVYEDFRFYKSGIYIPKPNQRPLGGHAVRLVGWGEENDIKYWLVANSWTTKWGENGFFKIVRGRNACQIESMVYSAMPDLKK</sequence>
<evidence type="ECO:0000256" key="4">
    <source>
        <dbReference type="ARBA" id="ARBA00022807"/>
    </source>
</evidence>
<accession>A0AAN9TTT2</accession>
<keyword evidence="5" id="KW-1015">Disulfide bond</keyword>
<dbReference type="InterPro" id="IPR038765">
    <property type="entry name" value="Papain-like_cys_pep_sf"/>
</dbReference>
<keyword evidence="9" id="KW-1185">Reference proteome</keyword>
<evidence type="ECO:0000256" key="3">
    <source>
        <dbReference type="ARBA" id="ARBA00022801"/>
    </source>
</evidence>
<dbReference type="CDD" id="cd02620">
    <property type="entry name" value="Peptidase_C1A_CathepsinB"/>
    <property type="match status" value="1"/>
</dbReference>
<feature type="signal peptide" evidence="6">
    <location>
        <begin position="1"/>
        <end position="25"/>
    </location>
</feature>
<dbReference type="Proteomes" id="UP001367676">
    <property type="component" value="Unassembled WGS sequence"/>
</dbReference>
<dbReference type="InterPro" id="IPR013128">
    <property type="entry name" value="Peptidase_C1A"/>
</dbReference>
<gene>
    <name evidence="8" type="ORF">V9T40_006720</name>
</gene>
<feature type="chain" id="PRO_5042897313" description="Peptidase C1A papain C-terminal domain-containing protein" evidence="6">
    <location>
        <begin position="26"/>
        <end position="357"/>
    </location>
</feature>
<evidence type="ECO:0000256" key="5">
    <source>
        <dbReference type="ARBA" id="ARBA00023157"/>
    </source>
</evidence>
<keyword evidence="3" id="KW-0378">Hydrolase</keyword>
<evidence type="ECO:0000313" key="8">
    <source>
        <dbReference type="EMBL" id="KAK7602746.1"/>
    </source>
</evidence>
<proteinExistence type="inferred from homology"/>
<keyword evidence="2" id="KW-0645">Protease</keyword>
<evidence type="ECO:0000256" key="1">
    <source>
        <dbReference type="ARBA" id="ARBA00008455"/>
    </source>
</evidence>
<evidence type="ECO:0000259" key="7">
    <source>
        <dbReference type="SMART" id="SM00645"/>
    </source>
</evidence>
<dbReference type="Pfam" id="PF00112">
    <property type="entry name" value="Peptidase_C1"/>
    <property type="match status" value="1"/>
</dbReference>
<dbReference type="PROSITE" id="PS00639">
    <property type="entry name" value="THIOL_PROTEASE_HIS"/>
    <property type="match status" value="1"/>
</dbReference>
<dbReference type="PRINTS" id="PR00705">
    <property type="entry name" value="PAPAIN"/>
</dbReference>
<dbReference type="Gene3D" id="3.90.70.10">
    <property type="entry name" value="Cysteine proteinases"/>
    <property type="match status" value="1"/>
</dbReference>
<comment type="similarity">
    <text evidence="1">Belongs to the peptidase C1 family.</text>
</comment>
<keyword evidence="4" id="KW-0788">Thiol protease</keyword>
<evidence type="ECO:0000256" key="6">
    <source>
        <dbReference type="SAM" id="SignalP"/>
    </source>
</evidence>
<keyword evidence="6" id="KW-0732">Signal</keyword>
<dbReference type="PANTHER" id="PTHR12411">
    <property type="entry name" value="CYSTEINE PROTEASE FAMILY C1-RELATED"/>
    <property type="match status" value="1"/>
</dbReference>
<dbReference type="SMART" id="SM00645">
    <property type="entry name" value="Pept_C1"/>
    <property type="match status" value="1"/>
</dbReference>
<name>A0AAN9TTT2_9HEMI</name>
<organism evidence="8 9">
    <name type="scientific">Parthenolecanium corni</name>
    <dbReference type="NCBI Taxonomy" id="536013"/>
    <lineage>
        <taxon>Eukaryota</taxon>
        <taxon>Metazoa</taxon>
        <taxon>Ecdysozoa</taxon>
        <taxon>Arthropoda</taxon>
        <taxon>Hexapoda</taxon>
        <taxon>Insecta</taxon>
        <taxon>Pterygota</taxon>
        <taxon>Neoptera</taxon>
        <taxon>Paraneoptera</taxon>
        <taxon>Hemiptera</taxon>
        <taxon>Sternorrhyncha</taxon>
        <taxon>Coccoidea</taxon>
        <taxon>Coccidae</taxon>
        <taxon>Parthenolecanium</taxon>
    </lineage>
</organism>
<dbReference type="PROSITE" id="PS00139">
    <property type="entry name" value="THIOL_PROTEASE_CYS"/>
    <property type="match status" value="1"/>
</dbReference>
<dbReference type="EMBL" id="JBBCAQ010000007">
    <property type="protein sequence ID" value="KAK7602746.1"/>
    <property type="molecule type" value="Genomic_DNA"/>
</dbReference>
<comment type="caution">
    <text evidence="8">The sequence shown here is derived from an EMBL/GenBank/DDBJ whole genome shotgun (WGS) entry which is preliminary data.</text>
</comment>
<dbReference type="InterPro" id="IPR025660">
    <property type="entry name" value="Pept_his_AS"/>
</dbReference>
<protein>
    <recommendedName>
        <fullName evidence="7">Peptidase C1A papain C-terminal domain-containing protein</fullName>
    </recommendedName>
</protein>
<reference evidence="8 9" key="1">
    <citation type="submission" date="2024-03" db="EMBL/GenBank/DDBJ databases">
        <title>Adaptation during the transition from Ophiocordyceps entomopathogen to insect associate is accompanied by gene loss and intensified selection.</title>
        <authorList>
            <person name="Ward C.M."/>
            <person name="Onetto C.A."/>
            <person name="Borneman A.R."/>
        </authorList>
    </citation>
    <scope>NUCLEOTIDE SEQUENCE [LARGE SCALE GENOMIC DNA]</scope>
    <source>
        <strain evidence="8">AWRI1</strain>
        <tissue evidence="8">Single Adult Female</tissue>
    </source>
</reference>
<dbReference type="PROSITE" id="PS00640">
    <property type="entry name" value="THIOL_PROTEASE_ASN"/>
    <property type="match status" value="1"/>
</dbReference>
<dbReference type="GO" id="GO:0008234">
    <property type="term" value="F:cysteine-type peptidase activity"/>
    <property type="evidence" value="ECO:0007669"/>
    <property type="project" value="UniProtKB-KW"/>
</dbReference>
<evidence type="ECO:0000256" key="2">
    <source>
        <dbReference type="ARBA" id="ARBA00022670"/>
    </source>
</evidence>
<dbReference type="SUPFAM" id="SSF54001">
    <property type="entry name" value="Cysteine proteinases"/>
    <property type="match status" value="1"/>
</dbReference>
<evidence type="ECO:0000313" key="9">
    <source>
        <dbReference type="Proteomes" id="UP001367676"/>
    </source>
</evidence>
<dbReference type="InterPro" id="IPR000668">
    <property type="entry name" value="Peptidase_C1A_C"/>
</dbReference>
<dbReference type="InterPro" id="IPR025661">
    <property type="entry name" value="Pept_asp_AS"/>
</dbReference>
<dbReference type="AlphaFoldDB" id="A0AAN9TTT2"/>
<dbReference type="InterPro" id="IPR000169">
    <property type="entry name" value="Pept_cys_AS"/>
</dbReference>
<dbReference type="GO" id="GO:0006508">
    <property type="term" value="P:proteolysis"/>
    <property type="evidence" value="ECO:0007669"/>
    <property type="project" value="UniProtKB-KW"/>
</dbReference>